<dbReference type="GO" id="GO:0006952">
    <property type="term" value="P:defense response"/>
    <property type="evidence" value="ECO:0007669"/>
    <property type="project" value="UniProtKB-KW"/>
</dbReference>
<evidence type="ECO:0000256" key="4">
    <source>
        <dbReference type="ARBA" id="ARBA00022840"/>
    </source>
</evidence>
<keyword evidence="3" id="KW-0611">Plant defense</keyword>
<gene>
    <name evidence="6" type="ORF">RHGRI_035362</name>
    <name evidence="7" type="ORF">RHGRI_035364</name>
</gene>
<keyword evidence="8" id="KW-1185">Reference proteome</keyword>
<evidence type="ECO:0000259" key="5">
    <source>
        <dbReference type="Pfam" id="PF18052"/>
    </source>
</evidence>
<name>A0AAV6I7N4_9ERIC</name>
<evidence type="ECO:0000313" key="8">
    <source>
        <dbReference type="Proteomes" id="UP000823749"/>
    </source>
</evidence>
<evidence type="ECO:0000256" key="3">
    <source>
        <dbReference type="ARBA" id="ARBA00022821"/>
    </source>
</evidence>
<dbReference type="AlphaFoldDB" id="A0AAV6I7N4"/>
<evidence type="ECO:0000313" key="7">
    <source>
        <dbReference type="EMBL" id="KAG5523532.1"/>
    </source>
</evidence>
<evidence type="ECO:0000256" key="1">
    <source>
        <dbReference type="ARBA" id="ARBA00022737"/>
    </source>
</evidence>
<proteinExistence type="predicted"/>
<evidence type="ECO:0000256" key="2">
    <source>
        <dbReference type="ARBA" id="ARBA00022741"/>
    </source>
</evidence>
<comment type="caution">
    <text evidence="7">The sequence shown here is derived from an EMBL/GenBank/DDBJ whole genome shotgun (WGS) entry which is preliminary data.</text>
</comment>
<reference evidence="7" key="1">
    <citation type="submission" date="2020-08" db="EMBL/GenBank/DDBJ databases">
        <title>Plant Genome Project.</title>
        <authorList>
            <person name="Zhang R.-G."/>
        </authorList>
    </citation>
    <scope>NUCLEOTIDE SEQUENCE</scope>
    <source>
        <strain evidence="7">WSP0</strain>
        <tissue evidence="7">Leaf</tissue>
    </source>
</reference>
<feature type="domain" description="Disease resistance N-terminal" evidence="5">
    <location>
        <begin position="6"/>
        <end position="93"/>
    </location>
</feature>
<organism evidence="7 8">
    <name type="scientific">Rhododendron griersonianum</name>
    <dbReference type="NCBI Taxonomy" id="479676"/>
    <lineage>
        <taxon>Eukaryota</taxon>
        <taxon>Viridiplantae</taxon>
        <taxon>Streptophyta</taxon>
        <taxon>Embryophyta</taxon>
        <taxon>Tracheophyta</taxon>
        <taxon>Spermatophyta</taxon>
        <taxon>Magnoliopsida</taxon>
        <taxon>eudicotyledons</taxon>
        <taxon>Gunneridae</taxon>
        <taxon>Pentapetalae</taxon>
        <taxon>asterids</taxon>
        <taxon>Ericales</taxon>
        <taxon>Ericaceae</taxon>
        <taxon>Ericoideae</taxon>
        <taxon>Rhodoreae</taxon>
        <taxon>Rhododendron</taxon>
    </lineage>
</organism>
<keyword evidence="1" id="KW-0677">Repeat</keyword>
<dbReference type="GO" id="GO:0005524">
    <property type="term" value="F:ATP binding"/>
    <property type="evidence" value="ECO:0007669"/>
    <property type="project" value="UniProtKB-KW"/>
</dbReference>
<dbReference type="Gene3D" id="1.20.5.4130">
    <property type="match status" value="1"/>
</dbReference>
<evidence type="ECO:0000313" key="6">
    <source>
        <dbReference type="EMBL" id="KAG5523530.1"/>
    </source>
</evidence>
<dbReference type="EMBL" id="JACTNZ010000012">
    <property type="protein sequence ID" value="KAG5523532.1"/>
    <property type="molecule type" value="Genomic_DNA"/>
</dbReference>
<dbReference type="CDD" id="cd14798">
    <property type="entry name" value="RX-CC_like"/>
    <property type="match status" value="1"/>
</dbReference>
<dbReference type="EMBL" id="JACTNZ010000012">
    <property type="protein sequence ID" value="KAG5523530.1"/>
    <property type="molecule type" value="Genomic_DNA"/>
</dbReference>
<protein>
    <recommendedName>
        <fullName evidence="5">Disease resistance N-terminal domain-containing protein</fullName>
    </recommendedName>
</protein>
<dbReference type="Pfam" id="PF18052">
    <property type="entry name" value="Rx_N"/>
    <property type="match status" value="1"/>
</dbReference>
<keyword evidence="2" id="KW-0547">Nucleotide-binding</keyword>
<dbReference type="Proteomes" id="UP000823749">
    <property type="component" value="Chromosome 12"/>
</dbReference>
<dbReference type="InterPro" id="IPR038005">
    <property type="entry name" value="RX-like_CC"/>
</dbReference>
<keyword evidence="4" id="KW-0067">ATP-binding</keyword>
<accession>A0AAV6I7N4</accession>
<dbReference type="InterPro" id="IPR041118">
    <property type="entry name" value="Rx_N"/>
</dbReference>
<sequence length="159" mass="18480">MVDDTAVDIFLETLKQLLTSSKLGLIIDEKRQLQFLDENIKYLRGFLKITEKNRKEHAEVMELVTRIRDVVLEAENIVELYVVYAFKTDASCSLQENRDHLFLDIESVKKEIETLTVKVKQIYDLKTYENDGGAAKKHRHSSTKSGSIGTYFQYFKLQI</sequence>